<evidence type="ECO:0000259" key="7">
    <source>
        <dbReference type="Pfam" id="PF01029"/>
    </source>
</evidence>
<comment type="caution">
    <text evidence="8">The sequence shown here is derived from an EMBL/GenBank/DDBJ whole genome shotgun (WGS) entry which is preliminary data.</text>
</comment>
<evidence type="ECO:0000256" key="1">
    <source>
        <dbReference type="ARBA" id="ARBA00005952"/>
    </source>
</evidence>
<dbReference type="EMBL" id="UYIO01000001">
    <property type="protein sequence ID" value="VDG76434.1"/>
    <property type="molecule type" value="Genomic_DNA"/>
</dbReference>
<organism evidence="8 9">
    <name type="scientific">Actinobaculum suis</name>
    <dbReference type="NCBI Taxonomy" id="1657"/>
    <lineage>
        <taxon>Bacteria</taxon>
        <taxon>Bacillati</taxon>
        <taxon>Actinomycetota</taxon>
        <taxon>Actinomycetes</taxon>
        <taxon>Actinomycetales</taxon>
        <taxon>Actinomycetaceae</taxon>
        <taxon>Actinobaculum</taxon>
    </lineage>
</organism>
<evidence type="ECO:0000256" key="2">
    <source>
        <dbReference type="ARBA" id="ARBA00022814"/>
    </source>
</evidence>
<proteinExistence type="inferred from homology"/>
<dbReference type="GO" id="GO:0003723">
    <property type="term" value="F:RNA binding"/>
    <property type="evidence" value="ECO:0007669"/>
    <property type="project" value="UniProtKB-KW"/>
</dbReference>
<dbReference type="GO" id="GO:0031564">
    <property type="term" value="P:transcription antitermination"/>
    <property type="evidence" value="ECO:0007669"/>
    <property type="project" value="UniProtKB-KW"/>
</dbReference>
<dbReference type="Pfam" id="PF01029">
    <property type="entry name" value="NusB"/>
    <property type="match status" value="1"/>
</dbReference>
<dbReference type="InterPro" id="IPR011605">
    <property type="entry name" value="NusB_fam"/>
</dbReference>
<dbReference type="RefSeq" id="WP_185934017.1">
    <property type="nucleotide sequence ID" value="NZ_UYIO01000001.1"/>
</dbReference>
<dbReference type="Proteomes" id="UP000269974">
    <property type="component" value="Unassembled WGS sequence"/>
</dbReference>
<sequence>MARRQHAKRRKYAKQKGRSTQRHRALDVLFEADEKGIATEQGIRDLLAERQKVSTAQVPIGEFGSEIVEHYAGHILNLNTLIEAASEDWPLHRMNSVDRNILRGAAAELTYMDTPRAVVVPEWADLARSLSTDRSVGFVMGVMNRMADIRERELANQAKGSILDAEARGETIGAGAEVSAPSASSADTAAAGEPEAEPFSTPEVELCSVAETRSESAPAEAEAKLEVEPVETDAEVAPEAEPRSEDQSAETETK</sequence>
<dbReference type="Gene3D" id="1.10.940.10">
    <property type="entry name" value="NusB-like"/>
    <property type="match status" value="1"/>
</dbReference>
<feature type="region of interest" description="Disordered" evidence="6">
    <location>
        <begin position="1"/>
        <end position="20"/>
    </location>
</feature>
<dbReference type="PANTHER" id="PTHR11078:SF3">
    <property type="entry name" value="ANTITERMINATION NUSB DOMAIN-CONTAINING PROTEIN"/>
    <property type="match status" value="1"/>
</dbReference>
<keyword evidence="5" id="KW-0804">Transcription</keyword>
<dbReference type="SUPFAM" id="SSF48013">
    <property type="entry name" value="NusB-like"/>
    <property type="match status" value="1"/>
</dbReference>
<feature type="region of interest" description="Disordered" evidence="6">
    <location>
        <begin position="173"/>
        <end position="254"/>
    </location>
</feature>
<gene>
    <name evidence="8" type="primary">nusB</name>
    <name evidence="8" type="ORF">NCTC10327_01073</name>
</gene>
<dbReference type="GO" id="GO:0005829">
    <property type="term" value="C:cytosol"/>
    <property type="evidence" value="ECO:0007669"/>
    <property type="project" value="TreeGrafter"/>
</dbReference>
<evidence type="ECO:0000256" key="4">
    <source>
        <dbReference type="ARBA" id="ARBA00023015"/>
    </source>
</evidence>
<keyword evidence="4" id="KW-0805">Transcription regulation</keyword>
<keyword evidence="2" id="KW-0889">Transcription antitermination</keyword>
<dbReference type="AlphaFoldDB" id="A0A7Z8Y9G3"/>
<keyword evidence="3" id="KW-0694">RNA-binding</keyword>
<feature type="compositionally biased region" description="Acidic residues" evidence="6">
    <location>
        <begin position="228"/>
        <end position="238"/>
    </location>
</feature>
<dbReference type="InterPro" id="IPR006027">
    <property type="entry name" value="NusB_RsmB_TIM44"/>
</dbReference>
<name>A0A7Z8Y9G3_9ACTO</name>
<feature type="domain" description="NusB/RsmB/TIM44" evidence="7">
    <location>
        <begin position="20"/>
        <end position="147"/>
    </location>
</feature>
<protein>
    <submittedName>
        <fullName evidence="8">NusB antitermination factor</fullName>
    </submittedName>
</protein>
<evidence type="ECO:0000256" key="5">
    <source>
        <dbReference type="ARBA" id="ARBA00023163"/>
    </source>
</evidence>
<dbReference type="InterPro" id="IPR035926">
    <property type="entry name" value="NusB-like_sf"/>
</dbReference>
<dbReference type="PANTHER" id="PTHR11078">
    <property type="entry name" value="N UTILIZATION SUBSTANCE PROTEIN B-RELATED"/>
    <property type="match status" value="1"/>
</dbReference>
<reference evidence="8 9" key="1">
    <citation type="submission" date="2018-11" db="EMBL/GenBank/DDBJ databases">
        <authorList>
            <consortium name="Pathogen Informatics"/>
        </authorList>
    </citation>
    <scope>NUCLEOTIDE SEQUENCE [LARGE SCALE GENOMIC DNA]</scope>
    <source>
        <strain evidence="8 9">NCTC10327</strain>
    </source>
</reference>
<dbReference type="GO" id="GO:0006353">
    <property type="term" value="P:DNA-templated transcription termination"/>
    <property type="evidence" value="ECO:0007669"/>
    <property type="project" value="InterPro"/>
</dbReference>
<evidence type="ECO:0000256" key="3">
    <source>
        <dbReference type="ARBA" id="ARBA00022884"/>
    </source>
</evidence>
<comment type="similarity">
    <text evidence="1">Belongs to the NusB family.</text>
</comment>
<accession>A0A7Z8Y9G3</accession>
<feature type="compositionally biased region" description="Low complexity" evidence="6">
    <location>
        <begin position="179"/>
        <end position="191"/>
    </location>
</feature>
<evidence type="ECO:0000313" key="8">
    <source>
        <dbReference type="EMBL" id="VDG76434.1"/>
    </source>
</evidence>
<evidence type="ECO:0000313" key="9">
    <source>
        <dbReference type="Proteomes" id="UP000269974"/>
    </source>
</evidence>
<feature type="compositionally biased region" description="Basic and acidic residues" evidence="6">
    <location>
        <begin position="240"/>
        <end position="254"/>
    </location>
</feature>
<evidence type="ECO:0000256" key="6">
    <source>
        <dbReference type="SAM" id="MobiDB-lite"/>
    </source>
</evidence>